<evidence type="ECO:0000256" key="1">
    <source>
        <dbReference type="SAM" id="SignalP"/>
    </source>
</evidence>
<dbReference type="RefSeq" id="WP_148909205.1">
    <property type="nucleotide sequence ID" value="NZ_VNHX01000015.1"/>
</dbReference>
<keyword evidence="1" id="KW-0732">Signal</keyword>
<protein>
    <recommendedName>
        <fullName evidence="4">TonB-like protein</fullName>
    </recommendedName>
</protein>
<dbReference type="EMBL" id="VNHX01000015">
    <property type="protein sequence ID" value="TYP92977.1"/>
    <property type="molecule type" value="Genomic_DNA"/>
</dbReference>
<accession>A0A5S5DAB0</accession>
<comment type="caution">
    <text evidence="2">The sequence shown here is derived from an EMBL/GenBank/DDBJ whole genome shotgun (WGS) entry which is preliminary data.</text>
</comment>
<reference evidence="2 3" key="1">
    <citation type="submission" date="2019-07" db="EMBL/GenBank/DDBJ databases">
        <title>Genomic Encyclopedia of Archaeal and Bacterial Type Strains, Phase II (KMG-II): from individual species to whole genera.</title>
        <authorList>
            <person name="Goeker M."/>
        </authorList>
    </citation>
    <scope>NUCLEOTIDE SEQUENCE [LARGE SCALE GENOMIC DNA]</scope>
    <source>
        <strain evidence="2 3">DSM 18850</strain>
    </source>
</reference>
<feature type="chain" id="PRO_5024467497" description="TonB-like protein" evidence="1">
    <location>
        <begin position="24"/>
        <end position="283"/>
    </location>
</feature>
<dbReference type="AlphaFoldDB" id="A0A5S5DAB0"/>
<dbReference type="OrthoDB" id="762278at2"/>
<gene>
    <name evidence="2" type="ORF">BC792_11579</name>
</gene>
<name>A0A5S5DAB0_9SPHI</name>
<keyword evidence="3" id="KW-1185">Reference proteome</keyword>
<feature type="signal peptide" evidence="1">
    <location>
        <begin position="1"/>
        <end position="23"/>
    </location>
</feature>
<organism evidence="2 3">
    <name type="scientific">Sphingobacterium allocomposti</name>
    <dbReference type="NCBI Taxonomy" id="415956"/>
    <lineage>
        <taxon>Bacteria</taxon>
        <taxon>Pseudomonadati</taxon>
        <taxon>Bacteroidota</taxon>
        <taxon>Sphingobacteriia</taxon>
        <taxon>Sphingobacteriales</taxon>
        <taxon>Sphingobacteriaceae</taxon>
        <taxon>Sphingobacterium</taxon>
    </lineage>
</organism>
<proteinExistence type="predicted"/>
<evidence type="ECO:0008006" key="4">
    <source>
        <dbReference type="Google" id="ProtNLM"/>
    </source>
</evidence>
<sequence>MRKKISLLLIIFLFSICSSVGQSVDQSKNMTSIRISIANTSNNPHFSKQEKLKEIWGVFRNDKLHEVRLRYQELDSEAWNSEYYDMNFEGDLYVFKNKYKNSIRFLEPKIDIQQIYGKKIECPNSKQLKTIIRKDSVIFNFKLECLGNDIQRDIPVRTDLGVPAKYAGDLKKLCSAIEKQIAEISSVANIDSIVVFRGVVDVSGDMSSLILEAGEQSVFSDAVRYALNSPQRPKKLREPKLWVPARIERGPVKSNIRIYARLNKGGSVTVSTTRLLGTISVWE</sequence>
<evidence type="ECO:0000313" key="3">
    <source>
        <dbReference type="Proteomes" id="UP000325105"/>
    </source>
</evidence>
<evidence type="ECO:0000313" key="2">
    <source>
        <dbReference type="EMBL" id="TYP92977.1"/>
    </source>
</evidence>
<dbReference type="Proteomes" id="UP000325105">
    <property type="component" value="Unassembled WGS sequence"/>
</dbReference>